<accession>A0A2S6HK68</accession>
<dbReference type="PANTHER" id="PTHR33529:SF2">
    <property type="entry name" value="LIPOPOLYSACCHARIDE EXPORT SYSTEM PERMEASE PROTEIN LPTG"/>
    <property type="match status" value="1"/>
</dbReference>
<evidence type="ECO:0000256" key="7">
    <source>
        <dbReference type="ARBA" id="ARBA00023136"/>
    </source>
</evidence>
<dbReference type="Pfam" id="PF03739">
    <property type="entry name" value="LptF_LptG"/>
    <property type="match status" value="1"/>
</dbReference>
<comment type="similarity">
    <text evidence="3">Belongs to the LptF/LptG family.</text>
</comment>
<evidence type="ECO:0000256" key="9">
    <source>
        <dbReference type="SAM" id="Phobius"/>
    </source>
</evidence>
<dbReference type="InterPro" id="IPR030923">
    <property type="entry name" value="LptG"/>
</dbReference>
<evidence type="ECO:0000256" key="6">
    <source>
        <dbReference type="ARBA" id="ARBA00022989"/>
    </source>
</evidence>
<feature type="transmembrane region" description="Helical" evidence="9">
    <location>
        <begin position="275"/>
        <end position="295"/>
    </location>
</feature>
<gene>
    <name evidence="10" type="ORF">B0F87_101154</name>
</gene>
<feature type="transmembrane region" description="Helical" evidence="9">
    <location>
        <begin position="12"/>
        <end position="30"/>
    </location>
</feature>
<dbReference type="RefSeq" id="WP_104427232.1">
    <property type="nucleotide sequence ID" value="NZ_PTIZ01000001.1"/>
</dbReference>
<feature type="transmembrane region" description="Helical" evidence="9">
    <location>
        <begin position="91"/>
        <end position="117"/>
    </location>
</feature>
<evidence type="ECO:0000256" key="2">
    <source>
        <dbReference type="ARBA" id="ARBA00004651"/>
    </source>
</evidence>
<dbReference type="PANTHER" id="PTHR33529">
    <property type="entry name" value="SLR0882 PROTEIN-RELATED"/>
    <property type="match status" value="1"/>
</dbReference>
<evidence type="ECO:0000256" key="5">
    <source>
        <dbReference type="ARBA" id="ARBA00022692"/>
    </source>
</evidence>
<dbReference type="GO" id="GO:0015920">
    <property type="term" value="P:lipopolysaccharide transport"/>
    <property type="evidence" value="ECO:0007669"/>
    <property type="project" value="TreeGrafter"/>
</dbReference>
<comment type="subunit">
    <text evidence="8">Component of the lipopolysaccharide transport and assembly complex. The LptBFG transporter is composed of two ATP-binding proteins (LptB) and two transmembrane proteins (LptF and LptG).</text>
</comment>
<keyword evidence="5 9" id="KW-0812">Transmembrane</keyword>
<dbReference type="AlphaFoldDB" id="A0A2S6HK68"/>
<keyword evidence="6 9" id="KW-1133">Transmembrane helix</keyword>
<proteinExistence type="inferred from homology"/>
<name>A0A2S6HK68_9GAMM</name>
<evidence type="ECO:0000313" key="11">
    <source>
        <dbReference type="Proteomes" id="UP000240010"/>
    </source>
</evidence>
<comment type="function">
    <text evidence="1">Part of the ABC transporter complex LptBFG involved in the translocation of lipopolysaccharide (LPS) from the inner membrane to the outer membrane.</text>
</comment>
<reference evidence="10 11" key="1">
    <citation type="submission" date="2018-02" db="EMBL/GenBank/DDBJ databases">
        <title>Subsurface microbial communities from deep shales in Ohio and West Virginia, USA.</title>
        <authorList>
            <person name="Wrighton K."/>
        </authorList>
    </citation>
    <scope>NUCLEOTIDE SEQUENCE [LARGE SCALE GENOMIC DNA]</scope>
    <source>
        <strain evidence="10 11">OWC-DMM</strain>
    </source>
</reference>
<keyword evidence="4" id="KW-1003">Cell membrane</keyword>
<dbReference type="NCBIfam" id="TIGR04408">
    <property type="entry name" value="LptG_lptG"/>
    <property type="match status" value="1"/>
</dbReference>
<feature type="transmembrane region" description="Helical" evidence="9">
    <location>
        <begin position="335"/>
        <end position="352"/>
    </location>
</feature>
<evidence type="ECO:0000256" key="3">
    <source>
        <dbReference type="ARBA" id="ARBA00007725"/>
    </source>
</evidence>
<evidence type="ECO:0000256" key="1">
    <source>
        <dbReference type="ARBA" id="ARBA00002265"/>
    </source>
</evidence>
<dbReference type="Proteomes" id="UP000240010">
    <property type="component" value="Unassembled WGS sequence"/>
</dbReference>
<dbReference type="GO" id="GO:0043190">
    <property type="term" value="C:ATP-binding cassette (ABC) transporter complex"/>
    <property type="evidence" value="ECO:0007669"/>
    <property type="project" value="InterPro"/>
</dbReference>
<keyword evidence="7 9" id="KW-0472">Membrane</keyword>
<feature type="transmembrane region" description="Helical" evidence="9">
    <location>
        <begin position="50"/>
        <end position="79"/>
    </location>
</feature>
<comment type="caution">
    <text evidence="10">The sequence shown here is derived from an EMBL/GenBank/DDBJ whole genome shotgun (WGS) entry which is preliminary data.</text>
</comment>
<comment type="subcellular location">
    <subcellularLocation>
        <location evidence="2">Cell membrane</location>
        <topology evidence="2">Multi-pass membrane protein</topology>
    </subcellularLocation>
</comment>
<dbReference type="EMBL" id="PTIZ01000001">
    <property type="protein sequence ID" value="PPK77773.1"/>
    <property type="molecule type" value="Genomic_DNA"/>
</dbReference>
<dbReference type="InterPro" id="IPR005495">
    <property type="entry name" value="LptG/LptF_permease"/>
</dbReference>
<feature type="transmembrane region" description="Helical" evidence="9">
    <location>
        <begin position="307"/>
        <end position="329"/>
    </location>
</feature>
<evidence type="ECO:0000256" key="8">
    <source>
        <dbReference type="ARBA" id="ARBA00026081"/>
    </source>
</evidence>
<evidence type="ECO:0000256" key="4">
    <source>
        <dbReference type="ARBA" id="ARBA00022475"/>
    </source>
</evidence>
<dbReference type="GO" id="GO:0055085">
    <property type="term" value="P:transmembrane transport"/>
    <property type="evidence" value="ECO:0007669"/>
    <property type="project" value="InterPro"/>
</dbReference>
<sequence length="357" mass="39422">MNVLTGYIVREILKGSLVATLLLLTLFNLFTFSDQLKDLGKGHYGLTEIFYYLALTSPSVFYELMPASALLGSLFILGAMGNNRELIAMRAAGLSILGIIRAVMLAGLILVVVSILVGEFVAPVAERAAQMIKVNAVDEGRVVMNVKYGLWLREGKKFINVRKMQDDGNLADISIYELDDQRRLRYSIHAEKAVFQGNQQWKLEGIKQSGISIDQMTASNQNEQIWHSTVAPDLLDIVVVNAHDLSMYDLAMYVDFLKDNHQKSHEFELAFWGRVVNPLVVLVMLLVSAPFVIGVKRGINVGGRMMIGVVIGMGFNIIDKIVGHLGLIYDLNPPLMAVTPSLTVLALALFALSRVQA</sequence>
<organism evidence="10 11">
    <name type="scientific">Methylobacter tundripaludum</name>
    <dbReference type="NCBI Taxonomy" id="173365"/>
    <lineage>
        <taxon>Bacteria</taxon>
        <taxon>Pseudomonadati</taxon>
        <taxon>Pseudomonadota</taxon>
        <taxon>Gammaproteobacteria</taxon>
        <taxon>Methylococcales</taxon>
        <taxon>Methylococcaceae</taxon>
        <taxon>Methylobacter</taxon>
    </lineage>
</organism>
<protein>
    <submittedName>
        <fullName evidence="10">Lipopolysaccharide export system permease protein</fullName>
    </submittedName>
</protein>
<evidence type="ECO:0000313" key="10">
    <source>
        <dbReference type="EMBL" id="PPK77773.1"/>
    </source>
</evidence>